<keyword evidence="4" id="KW-1015">Disulfide bond</keyword>
<evidence type="ECO:0000256" key="1">
    <source>
        <dbReference type="ARBA" id="ARBA00022559"/>
    </source>
</evidence>
<dbReference type="GO" id="GO:0008379">
    <property type="term" value="F:thioredoxin peroxidase activity"/>
    <property type="evidence" value="ECO:0007669"/>
    <property type="project" value="UniProtKB-UniRule"/>
</dbReference>
<comment type="subunit">
    <text evidence="6">Homodimer.</text>
</comment>
<dbReference type="PANTHER" id="PTHR43110">
    <property type="entry name" value="THIOL PEROXIDASE"/>
    <property type="match status" value="1"/>
</dbReference>
<dbReference type="InterPro" id="IPR013740">
    <property type="entry name" value="Redoxin"/>
</dbReference>
<dbReference type="RefSeq" id="WP_349243691.1">
    <property type="nucleotide sequence ID" value="NZ_JASCXX010000004.1"/>
</dbReference>
<dbReference type="InterPro" id="IPR002065">
    <property type="entry name" value="TPX"/>
</dbReference>
<dbReference type="InterPro" id="IPR036249">
    <property type="entry name" value="Thioredoxin-like_sf"/>
</dbReference>
<dbReference type="SUPFAM" id="SSF52833">
    <property type="entry name" value="Thioredoxin-like"/>
    <property type="match status" value="1"/>
</dbReference>
<gene>
    <name evidence="6 8" type="primary">tpx</name>
    <name evidence="8" type="ORF">QJ522_04445</name>
</gene>
<dbReference type="PROSITE" id="PS01265">
    <property type="entry name" value="TPX"/>
    <property type="match status" value="1"/>
</dbReference>
<keyword evidence="9" id="KW-1185">Reference proteome</keyword>
<comment type="caution">
    <text evidence="8">The sequence shown here is derived from an EMBL/GenBank/DDBJ whole genome shotgun (WGS) entry which is preliminary data.</text>
</comment>
<dbReference type="InterPro" id="IPR013766">
    <property type="entry name" value="Thioredoxin_domain"/>
</dbReference>
<keyword evidence="2 6" id="KW-0049">Antioxidant</keyword>
<dbReference type="PANTHER" id="PTHR43110:SF1">
    <property type="entry name" value="THIOL PEROXIDASE"/>
    <property type="match status" value="1"/>
</dbReference>
<dbReference type="AlphaFoldDB" id="A0AAW6TRH5"/>
<dbReference type="InterPro" id="IPR050455">
    <property type="entry name" value="Tpx_Peroxidase_subfamily"/>
</dbReference>
<evidence type="ECO:0000256" key="3">
    <source>
        <dbReference type="ARBA" id="ARBA00023002"/>
    </source>
</evidence>
<evidence type="ECO:0000256" key="6">
    <source>
        <dbReference type="HAMAP-Rule" id="MF_00269"/>
    </source>
</evidence>
<dbReference type="EC" id="1.11.1.24" evidence="6"/>
<dbReference type="NCBIfam" id="NF001808">
    <property type="entry name" value="PRK00522.1"/>
    <property type="match status" value="1"/>
</dbReference>
<accession>A0AAW6TRH5</accession>
<dbReference type="Gene3D" id="3.40.30.10">
    <property type="entry name" value="Glutaredoxin"/>
    <property type="match status" value="1"/>
</dbReference>
<keyword evidence="1 6" id="KW-0575">Peroxidase</keyword>
<dbReference type="EMBL" id="JASCXX010000004">
    <property type="protein sequence ID" value="MDI6448283.1"/>
    <property type="molecule type" value="Genomic_DNA"/>
</dbReference>
<dbReference type="CDD" id="cd03014">
    <property type="entry name" value="PRX_Atyp2cys"/>
    <property type="match status" value="1"/>
</dbReference>
<comment type="similarity">
    <text evidence="6">Belongs to the peroxiredoxin family. Tpx subfamily.</text>
</comment>
<evidence type="ECO:0000256" key="2">
    <source>
        <dbReference type="ARBA" id="ARBA00022862"/>
    </source>
</evidence>
<dbReference type="Pfam" id="PF08534">
    <property type="entry name" value="Redoxin"/>
    <property type="match status" value="1"/>
</dbReference>
<evidence type="ECO:0000259" key="7">
    <source>
        <dbReference type="PROSITE" id="PS51352"/>
    </source>
</evidence>
<comment type="catalytic activity">
    <reaction evidence="6">
        <text>a hydroperoxide + [thioredoxin]-dithiol = an alcohol + [thioredoxin]-disulfide + H2O</text>
        <dbReference type="Rhea" id="RHEA:62620"/>
        <dbReference type="Rhea" id="RHEA-COMP:10698"/>
        <dbReference type="Rhea" id="RHEA-COMP:10700"/>
        <dbReference type="ChEBI" id="CHEBI:15377"/>
        <dbReference type="ChEBI" id="CHEBI:29950"/>
        <dbReference type="ChEBI" id="CHEBI:30879"/>
        <dbReference type="ChEBI" id="CHEBI:35924"/>
        <dbReference type="ChEBI" id="CHEBI:50058"/>
        <dbReference type="EC" id="1.11.1.24"/>
    </reaction>
</comment>
<organism evidence="8 9">
    <name type="scientific">Anaerobaca lacustris</name>
    <dbReference type="NCBI Taxonomy" id="3044600"/>
    <lineage>
        <taxon>Bacteria</taxon>
        <taxon>Pseudomonadati</taxon>
        <taxon>Planctomycetota</taxon>
        <taxon>Phycisphaerae</taxon>
        <taxon>Sedimentisphaerales</taxon>
        <taxon>Anaerobacaceae</taxon>
        <taxon>Anaerobaca</taxon>
    </lineage>
</organism>
<comment type="caution">
    <text evidence="6">Lacks conserved residue(s) required for the propagation of feature annotation.</text>
</comment>
<protein>
    <recommendedName>
        <fullName evidence="6">Thiol peroxidase</fullName>
        <shortName evidence="6">Tpx</shortName>
        <ecNumber evidence="6">1.11.1.24</ecNumber>
    </recommendedName>
    <alternativeName>
        <fullName evidence="6">Peroxiredoxin tpx</fullName>
        <shortName evidence="6">Prx</shortName>
    </alternativeName>
    <alternativeName>
        <fullName evidence="6">Thioredoxin peroxidase</fullName>
    </alternativeName>
    <alternativeName>
        <fullName evidence="6">Thioredoxin-dependent peroxiredoxin</fullName>
    </alternativeName>
</protein>
<keyword evidence="3 6" id="KW-0560">Oxidoreductase</keyword>
<proteinExistence type="inferred from homology"/>
<keyword evidence="5 6" id="KW-0676">Redox-active center</keyword>
<dbReference type="PROSITE" id="PS51352">
    <property type="entry name" value="THIOREDOXIN_2"/>
    <property type="match status" value="1"/>
</dbReference>
<sequence length="171" mass="18081">MQERTGLVTSKGNPVTLLGPEVKVGQPAPDVELTANDLSTVKLSSFKGKVCIIASVPSLETSVCDTETRRFNEAASKMGDDVAVLAVSMDLPFAQARWCGAAGVKNVQTLSDHRDAAFGASYGVLIKGLRLLARAVFVVDRQGVVRYTELVKEVGSEPDYEAALAAAGQLL</sequence>
<name>A0AAW6TRH5_9BACT</name>
<comment type="function">
    <text evidence="6">Thiol-specific peroxidase that catalyzes the reduction of hydrogen peroxide and organic hydroperoxides to water and alcohols, respectively. Plays a role in cell protection against oxidative stress by detoxifying peroxides.</text>
</comment>
<dbReference type="Proteomes" id="UP001431776">
    <property type="component" value="Unassembled WGS sequence"/>
</dbReference>
<feature type="active site" description="Cysteine sulfenic acid (-SOH) intermediate" evidence="6">
    <location>
        <position position="64"/>
    </location>
</feature>
<reference evidence="8" key="1">
    <citation type="submission" date="2023-05" db="EMBL/GenBank/DDBJ databases">
        <title>Anaerotaeda fermentans gen. nov., sp. nov., a novel anaerobic planctomycete of the new family within the order Sedimentisphaerales isolated from Taman Peninsula, Russia.</title>
        <authorList>
            <person name="Khomyakova M.A."/>
            <person name="Merkel A.Y."/>
            <person name="Slobodkin A.I."/>
        </authorList>
    </citation>
    <scope>NUCLEOTIDE SEQUENCE</scope>
    <source>
        <strain evidence="8">M17dextr</strain>
    </source>
</reference>
<dbReference type="InterPro" id="IPR018219">
    <property type="entry name" value="Tpx_CS"/>
</dbReference>
<feature type="domain" description="Thioredoxin" evidence="7">
    <location>
        <begin position="22"/>
        <end position="169"/>
    </location>
</feature>
<dbReference type="HAMAP" id="MF_00269">
    <property type="entry name" value="Tpx"/>
    <property type="match status" value="1"/>
</dbReference>
<evidence type="ECO:0000256" key="5">
    <source>
        <dbReference type="ARBA" id="ARBA00023284"/>
    </source>
</evidence>
<evidence type="ECO:0000313" key="8">
    <source>
        <dbReference type="EMBL" id="MDI6448283.1"/>
    </source>
</evidence>
<evidence type="ECO:0000313" key="9">
    <source>
        <dbReference type="Proteomes" id="UP001431776"/>
    </source>
</evidence>
<evidence type="ECO:0000256" key="4">
    <source>
        <dbReference type="ARBA" id="ARBA00023157"/>
    </source>
</evidence>